<protein>
    <submittedName>
        <fullName evidence="9">Uncharacterized protein</fullName>
    </submittedName>
</protein>
<dbReference type="InterPro" id="IPR017930">
    <property type="entry name" value="Myb_dom"/>
</dbReference>
<dbReference type="ExpressionAtlas" id="A0A178UMC3">
    <property type="expression patterns" value="baseline and differential"/>
</dbReference>
<dbReference type="NCBIfam" id="TIGR01557">
    <property type="entry name" value="myb_SHAQKYF"/>
    <property type="match status" value="1"/>
</dbReference>
<evidence type="ECO:0000259" key="8">
    <source>
        <dbReference type="PROSITE" id="PS51294"/>
    </source>
</evidence>
<dbReference type="GO" id="GO:0010468">
    <property type="term" value="P:regulation of gene expression"/>
    <property type="evidence" value="ECO:0007669"/>
    <property type="project" value="UniProtKB-ARBA"/>
</dbReference>
<dbReference type="FunFam" id="1.10.10.60:FF:000009">
    <property type="entry name" value="transcription factor MYB1R1"/>
    <property type="match status" value="1"/>
</dbReference>
<evidence type="ECO:0000259" key="7">
    <source>
        <dbReference type="PROSITE" id="PS51293"/>
    </source>
</evidence>
<evidence type="ECO:0000256" key="2">
    <source>
        <dbReference type="ARBA" id="ARBA00023015"/>
    </source>
</evidence>
<feature type="domain" description="Myb-like" evidence="6">
    <location>
        <begin position="125"/>
        <end position="177"/>
    </location>
</feature>
<dbReference type="PROSITE" id="PS50090">
    <property type="entry name" value="MYB_LIKE"/>
    <property type="match status" value="2"/>
</dbReference>
<dbReference type="EMBL" id="LUHQ01000005">
    <property type="protein sequence ID" value="OAO94174.1"/>
    <property type="molecule type" value="Genomic_DNA"/>
</dbReference>
<dbReference type="CDD" id="cd00167">
    <property type="entry name" value="SANT"/>
    <property type="match status" value="2"/>
</dbReference>
<dbReference type="SMART" id="SM00717">
    <property type="entry name" value="SANT"/>
    <property type="match status" value="2"/>
</dbReference>
<keyword evidence="5" id="KW-0539">Nucleus</keyword>
<dbReference type="SUPFAM" id="SSF46689">
    <property type="entry name" value="Homeodomain-like"/>
    <property type="match status" value="2"/>
</dbReference>
<evidence type="ECO:0000259" key="6">
    <source>
        <dbReference type="PROSITE" id="PS50090"/>
    </source>
</evidence>
<dbReference type="PANTHER" id="PTHR44042:SF60">
    <property type="entry name" value="GENOME ASSEMBLY, CHROMOSOME: A10"/>
    <property type="match status" value="1"/>
</dbReference>
<dbReference type="EMBL" id="CACRSJ010000110">
    <property type="protein sequence ID" value="VYS65988.1"/>
    <property type="molecule type" value="Genomic_DNA"/>
</dbReference>
<dbReference type="InterPro" id="IPR001005">
    <property type="entry name" value="SANT/Myb"/>
</dbReference>
<reference evidence="11" key="1">
    <citation type="journal article" date="2016" name="Proc. Natl. Acad. Sci. U.S.A.">
        <title>Chromosome-level assembly of Arabidopsis thaliana Ler reveals the extent of translocation and inversion polymorphisms.</title>
        <authorList>
            <person name="Zapata L."/>
            <person name="Ding J."/>
            <person name="Willing E.M."/>
            <person name="Hartwig B."/>
            <person name="Bezdan D."/>
            <person name="Jiao W.B."/>
            <person name="Patel V."/>
            <person name="Velikkakam James G."/>
            <person name="Koornneef M."/>
            <person name="Ossowski S."/>
            <person name="Schneeberger K."/>
        </authorList>
    </citation>
    <scope>NUCLEOTIDE SEQUENCE [LARGE SCALE GENOMIC DNA]</scope>
    <source>
        <strain evidence="11">cv. Landsberg erecta</strain>
    </source>
</reference>
<dbReference type="Gene3D" id="1.10.10.60">
    <property type="entry name" value="Homeodomain-like"/>
    <property type="match status" value="2"/>
</dbReference>
<dbReference type="InterPro" id="IPR006447">
    <property type="entry name" value="Myb_dom_plants"/>
</dbReference>
<reference evidence="9" key="2">
    <citation type="submission" date="2016-03" db="EMBL/GenBank/DDBJ databases">
        <title>Full-length assembly of Arabidopsis thaliana Ler reveals the complement of translocations and inversions.</title>
        <authorList>
            <person name="Zapata L."/>
            <person name="Schneeberger K."/>
            <person name="Ossowski S."/>
        </authorList>
    </citation>
    <scope>NUCLEOTIDE SEQUENCE [LARGE SCALE GENOMIC DNA]</scope>
    <source>
        <tissue evidence="9">Leaf</tissue>
    </source>
</reference>
<name>A0A178UMC3_ARATH</name>
<evidence type="ECO:0000256" key="3">
    <source>
        <dbReference type="ARBA" id="ARBA00023125"/>
    </source>
</evidence>
<sequence>METLHPLLSHVPTSDHRFVVQEMMCLQSSSWTKEENKKFERALAVYADDTPDRWFKVAAMIPGKTISDVMRQYSKLEEDLFDIEAGLVPIPGYRSATPCGFDQVVSPRDFDAYRKLPNGARGFDQDRRKGVPWTEEEHRRFLLGLLKYGKGDWRNISRNFVGSKTPTQVASHAQKYYQRQLSGAKDKRRPSIHDITTVNLLNANLSRPSSDHGCLVSKQAEPKLGFTDRDNAEEEVMFLGQNLSSVFSSYDPAVKFSGANVYGEGGYCISQDLETRK</sequence>
<keyword evidence="2" id="KW-0805">Transcription regulation</keyword>
<evidence type="ECO:0000313" key="9">
    <source>
        <dbReference type="EMBL" id="OAO94174.1"/>
    </source>
</evidence>
<keyword evidence="4" id="KW-0804">Transcription</keyword>
<evidence type="ECO:0000256" key="1">
    <source>
        <dbReference type="ARBA" id="ARBA00004123"/>
    </source>
</evidence>
<accession>A0A178UMC3</accession>
<dbReference type="GO" id="GO:0005634">
    <property type="term" value="C:nucleus"/>
    <property type="evidence" value="ECO:0007669"/>
    <property type="project" value="UniProtKB-SubCell"/>
</dbReference>
<dbReference type="InterPro" id="IPR009057">
    <property type="entry name" value="Homeodomain-like_sf"/>
</dbReference>
<feature type="domain" description="Myb-like" evidence="6">
    <location>
        <begin position="29"/>
        <end position="77"/>
    </location>
</feature>
<dbReference type="GO" id="GO:0003677">
    <property type="term" value="F:DNA binding"/>
    <property type="evidence" value="ECO:0007669"/>
    <property type="project" value="UniProtKB-KW"/>
</dbReference>
<dbReference type="FunFam" id="1.10.10.60:FF:000154">
    <property type="entry name" value="Transcription factor SRM1"/>
    <property type="match status" value="1"/>
</dbReference>
<gene>
    <name evidence="9" type="ordered locus">AXX17_At5g05290</name>
    <name evidence="10" type="ORF">AN1_LOCUS21392</name>
</gene>
<keyword evidence="3" id="KW-0238">DNA-binding</keyword>
<dbReference type="AlphaFoldDB" id="A0A178UMC3"/>
<organism evidence="9 11">
    <name type="scientific">Arabidopsis thaliana</name>
    <name type="common">Mouse-ear cress</name>
    <dbReference type="NCBI Taxonomy" id="3702"/>
    <lineage>
        <taxon>Eukaryota</taxon>
        <taxon>Viridiplantae</taxon>
        <taxon>Streptophyta</taxon>
        <taxon>Embryophyta</taxon>
        <taxon>Tracheophyta</taxon>
        <taxon>Spermatophyta</taxon>
        <taxon>Magnoliopsida</taxon>
        <taxon>eudicotyledons</taxon>
        <taxon>Gunneridae</taxon>
        <taxon>Pentapetalae</taxon>
        <taxon>rosids</taxon>
        <taxon>malvids</taxon>
        <taxon>Brassicales</taxon>
        <taxon>Brassicaceae</taxon>
        <taxon>Camelineae</taxon>
        <taxon>Arabidopsis</taxon>
    </lineage>
</organism>
<dbReference type="Pfam" id="PF00249">
    <property type="entry name" value="Myb_DNA-binding"/>
    <property type="match status" value="2"/>
</dbReference>
<feature type="domain" description="SANT" evidence="7">
    <location>
        <begin position="133"/>
        <end position="181"/>
    </location>
</feature>
<evidence type="ECO:0000256" key="5">
    <source>
        <dbReference type="ARBA" id="ARBA00023242"/>
    </source>
</evidence>
<dbReference type="PROSITE" id="PS51293">
    <property type="entry name" value="SANT"/>
    <property type="match status" value="1"/>
</dbReference>
<dbReference type="PANTHER" id="PTHR44042">
    <property type="entry name" value="DUPLICATED HOMEODOMAIN-LIKE SUPERFAMILY PROTEIN-RELATED"/>
    <property type="match status" value="1"/>
</dbReference>
<dbReference type="Proteomes" id="UP000426265">
    <property type="component" value="Unassembled WGS sequence"/>
</dbReference>
<feature type="domain" description="HTH myb-type" evidence="8">
    <location>
        <begin position="125"/>
        <end position="181"/>
    </location>
</feature>
<evidence type="ECO:0000256" key="4">
    <source>
        <dbReference type="ARBA" id="ARBA00023163"/>
    </source>
</evidence>
<dbReference type="InterPro" id="IPR017884">
    <property type="entry name" value="SANT_dom"/>
</dbReference>
<evidence type="ECO:0000313" key="10">
    <source>
        <dbReference type="EMBL" id="VYS65988.1"/>
    </source>
</evidence>
<comment type="subcellular location">
    <subcellularLocation>
        <location evidence="1">Nucleus</location>
    </subcellularLocation>
</comment>
<proteinExistence type="predicted"/>
<evidence type="ECO:0000313" key="11">
    <source>
        <dbReference type="Proteomes" id="UP000078284"/>
    </source>
</evidence>
<evidence type="ECO:0000313" key="12">
    <source>
        <dbReference type="Proteomes" id="UP000426265"/>
    </source>
</evidence>
<dbReference type="PROSITE" id="PS51294">
    <property type="entry name" value="HTH_MYB"/>
    <property type="match status" value="1"/>
</dbReference>
<dbReference type="Proteomes" id="UP000078284">
    <property type="component" value="Chromosome 5"/>
</dbReference>
<reference evidence="10 12" key="3">
    <citation type="submission" date="2019-11" db="EMBL/GenBank/DDBJ databases">
        <authorList>
            <person name="Jiao W.-B."/>
            <person name="Schneeberger K."/>
        </authorList>
    </citation>
    <scope>NUCLEOTIDE SEQUENCE [LARGE SCALE GENOMIC DNA]</scope>
    <source>
        <strain evidence="12">cv. An-1</strain>
    </source>
</reference>